<name>A0ABW4SGG8_9BACL</name>
<comment type="caution">
    <text evidence="1">The sequence shown here is derived from an EMBL/GenBank/DDBJ whole genome shotgun (WGS) entry which is preliminary data.</text>
</comment>
<dbReference type="Proteomes" id="UP001597218">
    <property type="component" value="Unassembled WGS sequence"/>
</dbReference>
<evidence type="ECO:0000313" key="2">
    <source>
        <dbReference type="Proteomes" id="UP001597218"/>
    </source>
</evidence>
<gene>
    <name evidence="1" type="ORF">ACFSFY_10535</name>
</gene>
<evidence type="ECO:0000313" key="1">
    <source>
        <dbReference type="EMBL" id="MFD1928486.1"/>
    </source>
</evidence>
<proteinExistence type="predicted"/>
<protein>
    <submittedName>
        <fullName evidence="1">Uncharacterized protein</fullName>
    </submittedName>
</protein>
<sequence length="143" mass="16668">METNKITMMEAYRIEALRSNDISNDEIIEQLNSKEVDFGDRVEPDMDFSGIISLYEQNPQTFKSILEDGYTVKFITMNGLQNLLKMKFDIIKDRDYELVEHGISQLSIDEKTYTALKQMLGKNCRIEELSKDNDKQLLNILFV</sequence>
<accession>A0ABW4SGG8</accession>
<reference evidence="2" key="1">
    <citation type="journal article" date="2019" name="Int. J. Syst. Evol. Microbiol.">
        <title>The Global Catalogue of Microorganisms (GCM) 10K type strain sequencing project: providing services to taxonomists for standard genome sequencing and annotation.</title>
        <authorList>
            <consortium name="The Broad Institute Genomics Platform"/>
            <consortium name="The Broad Institute Genome Sequencing Center for Infectious Disease"/>
            <person name="Wu L."/>
            <person name="Ma J."/>
        </authorList>
    </citation>
    <scope>NUCLEOTIDE SEQUENCE [LARGE SCALE GENOMIC DNA]</scope>
    <source>
        <strain evidence="2">CGMCC 4.7177</strain>
    </source>
</reference>
<dbReference type="RefSeq" id="WP_381537875.1">
    <property type="nucleotide sequence ID" value="NZ_JBHUGI010000027.1"/>
</dbReference>
<organism evidence="1 2">
    <name type="scientific">Sporosarcina siberiensis</name>
    <dbReference type="NCBI Taxonomy" id="1365606"/>
    <lineage>
        <taxon>Bacteria</taxon>
        <taxon>Bacillati</taxon>
        <taxon>Bacillota</taxon>
        <taxon>Bacilli</taxon>
        <taxon>Bacillales</taxon>
        <taxon>Caryophanaceae</taxon>
        <taxon>Sporosarcina</taxon>
    </lineage>
</organism>
<dbReference type="EMBL" id="JBHUGI010000027">
    <property type="protein sequence ID" value="MFD1928486.1"/>
    <property type="molecule type" value="Genomic_DNA"/>
</dbReference>
<keyword evidence="2" id="KW-1185">Reference proteome</keyword>